<feature type="signal peptide" evidence="1">
    <location>
        <begin position="1"/>
        <end position="19"/>
    </location>
</feature>
<feature type="non-terminal residue" evidence="2">
    <location>
        <position position="1"/>
    </location>
</feature>
<dbReference type="Proteomes" id="UP001174909">
    <property type="component" value="Unassembled WGS sequence"/>
</dbReference>
<reference evidence="2" key="1">
    <citation type="submission" date="2023-03" db="EMBL/GenBank/DDBJ databases">
        <authorList>
            <person name="Steffen K."/>
            <person name="Cardenas P."/>
        </authorList>
    </citation>
    <scope>NUCLEOTIDE SEQUENCE</scope>
</reference>
<dbReference type="EMBL" id="CASHTH010004375">
    <property type="protein sequence ID" value="CAI8056613.1"/>
    <property type="molecule type" value="Genomic_DNA"/>
</dbReference>
<accession>A0AA35TZ42</accession>
<evidence type="ECO:0000313" key="2">
    <source>
        <dbReference type="EMBL" id="CAI8056613.1"/>
    </source>
</evidence>
<organism evidence="2 3">
    <name type="scientific">Geodia barretti</name>
    <name type="common">Barrett's horny sponge</name>
    <dbReference type="NCBI Taxonomy" id="519541"/>
    <lineage>
        <taxon>Eukaryota</taxon>
        <taxon>Metazoa</taxon>
        <taxon>Porifera</taxon>
        <taxon>Demospongiae</taxon>
        <taxon>Heteroscleromorpha</taxon>
        <taxon>Tetractinellida</taxon>
        <taxon>Astrophorina</taxon>
        <taxon>Geodiidae</taxon>
        <taxon>Geodia</taxon>
    </lineage>
</organism>
<dbReference type="AlphaFoldDB" id="A0AA35TZ42"/>
<feature type="chain" id="PRO_5041455775" evidence="1">
    <location>
        <begin position="20"/>
        <end position="147"/>
    </location>
</feature>
<gene>
    <name evidence="2" type="ORF">GBAR_LOCUS30850</name>
</gene>
<proteinExistence type="predicted"/>
<comment type="caution">
    <text evidence="2">The sequence shown here is derived from an EMBL/GenBank/DDBJ whole genome shotgun (WGS) entry which is preliminary data.</text>
</comment>
<name>A0AA35TZ42_GEOBA</name>
<protein>
    <submittedName>
        <fullName evidence="2">Uncharacterized protein</fullName>
    </submittedName>
</protein>
<evidence type="ECO:0000256" key="1">
    <source>
        <dbReference type="SAM" id="SignalP"/>
    </source>
</evidence>
<evidence type="ECO:0000313" key="3">
    <source>
        <dbReference type="Proteomes" id="UP001174909"/>
    </source>
</evidence>
<keyword evidence="1" id="KW-0732">Signal</keyword>
<sequence length="147" mass="15884">RVGGLFFARLSLLPNLGLAIRLVVPRRRIFSTRQRPRDTPCLSCPHCCYYCAGVATVKSLGFWSWGHRIMIQGKLSALPSLPILIGVPDNSPSSSTCIPRPLASTSLLTVVAGNKNTTLFLQSQGPPLRSTTALLSSLPPGLLHPLR</sequence>
<keyword evidence="3" id="KW-1185">Reference proteome</keyword>